<proteinExistence type="predicted"/>
<protein>
    <submittedName>
        <fullName evidence="1">Uncharacterized protein</fullName>
    </submittedName>
</protein>
<evidence type="ECO:0000313" key="2">
    <source>
        <dbReference type="Proteomes" id="UP000316443"/>
    </source>
</evidence>
<evidence type="ECO:0000313" key="1">
    <source>
        <dbReference type="EMBL" id="TRT49679.1"/>
    </source>
</evidence>
<dbReference type="AlphaFoldDB" id="A0A551XLX5"/>
<reference evidence="1 2" key="1">
    <citation type="submission" date="2019-01" db="EMBL/GenBank/DDBJ databases">
        <title>Coherence of Microcystis species and biogeography revealed through population genomics.</title>
        <authorList>
            <person name="Perez-Carrascal O.M."/>
            <person name="Terrat Y."/>
            <person name="Giani A."/>
            <person name="Fortin N."/>
            <person name="Tromas N."/>
            <person name="Shapiro B.J."/>
        </authorList>
    </citation>
    <scope>NUCLEOTIDE SEQUENCE [LARGE SCALE GENOMIC DNA]</scope>
    <source>
        <strain evidence="1">Ma_QC_C_20070703_M131</strain>
    </source>
</reference>
<comment type="caution">
    <text evidence="1">The sequence shown here is derived from an EMBL/GenBank/DDBJ whole genome shotgun (WGS) entry which is preliminary data.</text>
</comment>
<sequence>MIHSEILQEKDKTQTRLSEECTSIHDYLVKSRIAAEKAAESYGFTLKYAEEIHKIREEHGKAIADLVGCENARVTHR</sequence>
<dbReference type="Proteomes" id="UP000316443">
    <property type="component" value="Unassembled WGS sequence"/>
</dbReference>
<accession>A0A551XLX5</accession>
<dbReference type="EMBL" id="SFCA01000172">
    <property type="protein sequence ID" value="TRT49679.1"/>
    <property type="molecule type" value="Genomic_DNA"/>
</dbReference>
<name>A0A551XLX5_MICAE</name>
<organism evidence="1 2">
    <name type="scientific">Microcystis aeruginosa Ma_QC_C_20070703_M131</name>
    <dbReference type="NCBI Taxonomy" id="2486263"/>
    <lineage>
        <taxon>Bacteria</taxon>
        <taxon>Bacillati</taxon>
        <taxon>Cyanobacteriota</taxon>
        <taxon>Cyanophyceae</taxon>
        <taxon>Oscillatoriophycideae</taxon>
        <taxon>Chroococcales</taxon>
        <taxon>Microcystaceae</taxon>
        <taxon>Microcystis</taxon>
    </lineage>
</organism>
<gene>
    <name evidence="1" type="ORF">EWV85_16935</name>
</gene>